<keyword evidence="4" id="KW-0479">Metal-binding</keyword>
<dbReference type="PANTHER" id="PTHR42959:SF1">
    <property type="entry name" value="CARBAMOYLTRANSFERASE HYPF"/>
    <property type="match status" value="1"/>
</dbReference>
<dbReference type="InterPro" id="IPR043129">
    <property type="entry name" value="ATPase_NBD"/>
</dbReference>
<keyword evidence="5" id="KW-0863">Zinc-finger</keyword>
<evidence type="ECO:0000259" key="9">
    <source>
        <dbReference type="PROSITE" id="PS51163"/>
    </source>
</evidence>
<dbReference type="PANTHER" id="PTHR42959">
    <property type="entry name" value="CARBAMOYLTRANSFERASE"/>
    <property type="match status" value="1"/>
</dbReference>
<dbReference type="InterPro" id="IPR006070">
    <property type="entry name" value="Sua5-like_dom"/>
</dbReference>
<dbReference type="GO" id="GO:0051604">
    <property type="term" value="P:protein maturation"/>
    <property type="evidence" value="ECO:0007669"/>
    <property type="project" value="TreeGrafter"/>
</dbReference>
<accession>A0A1J5SCP0</accession>
<evidence type="ECO:0000256" key="7">
    <source>
        <dbReference type="ARBA" id="ARBA00048220"/>
    </source>
</evidence>
<dbReference type="GO" id="GO:0008270">
    <property type="term" value="F:zinc ion binding"/>
    <property type="evidence" value="ECO:0007669"/>
    <property type="project" value="UniProtKB-KW"/>
</dbReference>
<dbReference type="Gene3D" id="3.90.870.50">
    <property type="match status" value="1"/>
</dbReference>
<dbReference type="Pfam" id="PF17788">
    <property type="entry name" value="HypF_C"/>
    <property type="match status" value="1"/>
</dbReference>
<dbReference type="InterPro" id="IPR017945">
    <property type="entry name" value="DHBP_synth_RibB-like_a/b_dom"/>
</dbReference>
<dbReference type="InterPro" id="IPR041440">
    <property type="entry name" value="HypF_C"/>
</dbReference>
<dbReference type="Pfam" id="PF22521">
    <property type="entry name" value="HypF_C_2"/>
    <property type="match status" value="1"/>
</dbReference>
<dbReference type="PROSITE" id="PS00150">
    <property type="entry name" value="ACYLPHOSPHATASE_1"/>
    <property type="match status" value="1"/>
</dbReference>
<dbReference type="GO" id="GO:0003725">
    <property type="term" value="F:double-stranded RNA binding"/>
    <property type="evidence" value="ECO:0007669"/>
    <property type="project" value="InterPro"/>
</dbReference>
<keyword evidence="3" id="KW-0436">Ligase</keyword>
<evidence type="ECO:0000256" key="6">
    <source>
        <dbReference type="ARBA" id="ARBA00022833"/>
    </source>
</evidence>
<dbReference type="Pfam" id="PF01300">
    <property type="entry name" value="Sua5_yciO_yrdC"/>
    <property type="match status" value="1"/>
</dbReference>
<dbReference type="Pfam" id="PF07503">
    <property type="entry name" value="zf-HYPF"/>
    <property type="match status" value="2"/>
</dbReference>
<dbReference type="SUPFAM" id="SSF53067">
    <property type="entry name" value="Actin-like ATPase domain"/>
    <property type="match status" value="1"/>
</dbReference>
<dbReference type="SUPFAM" id="SSF55821">
    <property type="entry name" value="YrdC/RibB"/>
    <property type="match status" value="1"/>
</dbReference>
<sequence>MNTFHIHINGLVQGVGFRPFVCRMAAAFDVKGFVSNANDGVHIEFNAASNIAEDFYKKIISDPPPNAIITHHHFEKINSKIFSDFTISQSTKENKPDILLTPDIALCDTCRKELLTENNKRYHYPFTTCLHCGPRYSIITDLPYDRERTTMNYLHMCGSCSAEYNDIENRRHFSQTNSCKDCAVQMHFYCSSKKCVSNNADEILDIVIEELKSGSIIAVKGIGGYLLLCDATNEDAINTLRSRKQRPAKPFALLYADIEMANADVKLRAFEINALKERSAPIVLCELRSSSQNDICTQAIAPGLDKIGLMLPYSPLLLLIADGFGKPLIATSGNISGSPILFKDEDALENLFDVADHVLTYDRNIVAPQDDSVVQFTERGQKIILRRSRGLAPNYFPNPFHLNDCVLAMGAELKSAFALLDQKNLYISQYLGDQGTVESQTCFKETLQHVSSLIKAEPKHIIIDKHPGYFVSLLGKEMAAEKNIPLTLVQHHQSHFAAVLAENNLLNIKEPVLGFVFDGTGYGDDGKIWGGEVFIYQHKEMERVAHLNYFPQLLGDKMSKEPRLSALSLLKNFPNKHFIIQKYFSNTEWQYYHKLLEEPDSLLTSSMGRLLDGIAGLLGICLYNTYEGEAAMQLEALARTCSYKSYDYYSIPIIGDRLDWNIFLIELLEDWQNKEDNALIAWKVFFSLAKMVAQLSNHFYIDKIAFSGGVFQNALLNDMLIERLSYKRKLFFHQQLSPNDECIGFGQLAYFSILNQPTKKIIATKDKTVLQQFQLK</sequence>
<reference evidence="10" key="1">
    <citation type="submission" date="2016-10" db="EMBL/GenBank/DDBJ databases">
        <title>Sequence of Gallionella enrichment culture.</title>
        <authorList>
            <person name="Poehlein A."/>
            <person name="Muehling M."/>
            <person name="Daniel R."/>
        </authorList>
    </citation>
    <scope>NUCLEOTIDE SEQUENCE</scope>
</reference>
<evidence type="ECO:0000256" key="2">
    <source>
        <dbReference type="ARBA" id="ARBA00008097"/>
    </source>
</evidence>
<keyword evidence="10" id="KW-0808">Transferase</keyword>
<gene>
    <name evidence="10" type="primary">hypF_4</name>
    <name evidence="10" type="ORF">GALL_121580</name>
</gene>
<dbReference type="Gene3D" id="3.30.420.360">
    <property type="match status" value="1"/>
</dbReference>
<evidence type="ECO:0000256" key="1">
    <source>
        <dbReference type="ARBA" id="ARBA00004711"/>
    </source>
</evidence>
<dbReference type="Pfam" id="PF00708">
    <property type="entry name" value="Acylphosphatase"/>
    <property type="match status" value="1"/>
</dbReference>
<dbReference type="PIRSF" id="PIRSF006256">
    <property type="entry name" value="CMPcnvr_hdrg_mat"/>
    <property type="match status" value="1"/>
</dbReference>
<evidence type="ECO:0000256" key="3">
    <source>
        <dbReference type="ARBA" id="ARBA00022598"/>
    </source>
</evidence>
<dbReference type="UniPathway" id="UPA00335"/>
<evidence type="ECO:0000256" key="4">
    <source>
        <dbReference type="ARBA" id="ARBA00022723"/>
    </source>
</evidence>
<dbReference type="InterPro" id="IPR055128">
    <property type="entry name" value="HypF_C_2"/>
</dbReference>
<protein>
    <submittedName>
        <fullName evidence="10">Carbamoyltransferase HypF</fullName>
        <ecNumber evidence="10">2.1.3.-</ecNumber>
    </submittedName>
</protein>
<feature type="domain" description="Acylphosphatase-like" evidence="8">
    <location>
        <begin position="3"/>
        <end position="89"/>
    </location>
</feature>
<feature type="domain" description="YrdC-like" evidence="9">
    <location>
        <begin position="201"/>
        <end position="390"/>
    </location>
</feature>
<dbReference type="GO" id="GO:0016874">
    <property type="term" value="F:ligase activity"/>
    <property type="evidence" value="ECO:0007669"/>
    <property type="project" value="UniProtKB-KW"/>
</dbReference>
<evidence type="ECO:0000313" key="10">
    <source>
        <dbReference type="EMBL" id="OIR05723.1"/>
    </source>
</evidence>
<dbReference type="EC" id="2.1.3.-" evidence="10"/>
<dbReference type="NCBIfam" id="TIGR00143">
    <property type="entry name" value="hypF"/>
    <property type="match status" value="1"/>
</dbReference>
<keyword evidence="6" id="KW-0862">Zinc</keyword>
<evidence type="ECO:0000259" key="8">
    <source>
        <dbReference type="PROSITE" id="PS51160"/>
    </source>
</evidence>
<dbReference type="Gene3D" id="3.30.110.120">
    <property type="match status" value="1"/>
</dbReference>
<dbReference type="InterPro" id="IPR017968">
    <property type="entry name" value="Acylphosphatase_CS"/>
</dbReference>
<dbReference type="InterPro" id="IPR004421">
    <property type="entry name" value="Carbamoyltransferase_HypF"/>
</dbReference>
<evidence type="ECO:0000256" key="5">
    <source>
        <dbReference type="ARBA" id="ARBA00022771"/>
    </source>
</evidence>
<dbReference type="Gene3D" id="3.30.420.40">
    <property type="match status" value="1"/>
</dbReference>
<dbReference type="GO" id="GO:0016743">
    <property type="term" value="F:carboxyl- or carbamoyltransferase activity"/>
    <property type="evidence" value="ECO:0007669"/>
    <property type="project" value="InterPro"/>
</dbReference>
<comment type="pathway">
    <text evidence="1">Protein modification; [NiFe] hydrogenase maturation.</text>
</comment>
<dbReference type="InterPro" id="IPR001792">
    <property type="entry name" value="Acylphosphatase-like_dom"/>
</dbReference>
<dbReference type="InterPro" id="IPR036046">
    <property type="entry name" value="Acylphosphatase-like_dom_sf"/>
</dbReference>
<dbReference type="EMBL" id="MLJW01000048">
    <property type="protein sequence ID" value="OIR05723.1"/>
    <property type="molecule type" value="Genomic_DNA"/>
</dbReference>
<dbReference type="InterPro" id="IPR011125">
    <property type="entry name" value="Znf_HypF"/>
</dbReference>
<proteinExistence type="inferred from homology"/>
<dbReference type="InterPro" id="IPR051060">
    <property type="entry name" value="Carbamoyltrans_HypF-like"/>
</dbReference>
<comment type="caution">
    <text evidence="10">The sequence shown here is derived from an EMBL/GenBank/DDBJ whole genome shotgun (WGS) entry which is preliminary data.</text>
</comment>
<comment type="catalytic activity">
    <reaction evidence="7">
        <text>C-terminal L-cysteinyl-[HypE protein] + carbamoyl phosphate + ATP + H2O = C-terminal S-carboxamide-L-cysteinyl-[HypE protein] + AMP + phosphate + diphosphate + H(+)</text>
        <dbReference type="Rhea" id="RHEA:55636"/>
        <dbReference type="Rhea" id="RHEA-COMP:14247"/>
        <dbReference type="Rhea" id="RHEA-COMP:14392"/>
        <dbReference type="ChEBI" id="CHEBI:15377"/>
        <dbReference type="ChEBI" id="CHEBI:15378"/>
        <dbReference type="ChEBI" id="CHEBI:30616"/>
        <dbReference type="ChEBI" id="CHEBI:33019"/>
        <dbReference type="ChEBI" id="CHEBI:43474"/>
        <dbReference type="ChEBI" id="CHEBI:58228"/>
        <dbReference type="ChEBI" id="CHEBI:76913"/>
        <dbReference type="ChEBI" id="CHEBI:139126"/>
        <dbReference type="ChEBI" id="CHEBI:456215"/>
    </reaction>
</comment>
<dbReference type="PROSITE" id="PS51163">
    <property type="entry name" value="YRDC"/>
    <property type="match status" value="1"/>
</dbReference>
<organism evidence="10">
    <name type="scientific">mine drainage metagenome</name>
    <dbReference type="NCBI Taxonomy" id="410659"/>
    <lineage>
        <taxon>unclassified sequences</taxon>
        <taxon>metagenomes</taxon>
        <taxon>ecological metagenomes</taxon>
    </lineage>
</organism>
<name>A0A1J5SCP0_9ZZZZ</name>
<dbReference type="AlphaFoldDB" id="A0A1J5SCP0"/>
<comment type="similarity">
    <text evidence="2">Belongs to the carbamoyltransferase HypF family.</text>
</comment>
<dbReference type="PROSITE" id="PS51160">
    <property type="entry name" value="ACYLPHOSPHATASE_3"/>
    <property type="match status" value="1"/>
</dbReference>
<dbReference type="SUPFAM" id="SSF54975">
    <property type="entry name" value="Acylphosphatase/BLUF domain-like"/>
    <property type="match status" value="1"/>
</dbReference>